<dbReference type="AlphaFoldDB" id="A0A6P4XBI6"/>
<dbReference type="Pfam" id="PF00057">
    <property type="entry name" value="Ldl_recept_a"/>
    <property type="match status" value="2"/>
</dbReference>
<dbReference type="RefSeq" id="XP_019613810.1">
    <property type="nucleotide sequence ID" value="XM_019758251.1"/>
</dbReference>
<dbReference type="PANTHER" id="PTHR23282">
    <property type="entry name" value="APICAL ENDOSOMAL GLYCOPROTEIN PRECURSOR"/>
    <property type="match status" value="1"/>
</dbReference>
<dbReference type="SUPFAM" id="SSF57424">
    <property type="entry name" value="LDL receptor-like module"/>
    <property type="match status" value="2"/>
</dbReference>
<dbReference type="Gene3D" id="1.10.150.50">
    <property type="entry name" value="Transcription Factor, Ets-1"/>
    <property type="match status" value="1"/>
</dbReference>
<dbReference type="InterPro" id="IPR036055">
    <property type="entry name" value="LDL_receptor-like_sf"/>
</dbReference>
<dbReference type="Pfam" id="PF23283">
    <property type="entry name" value="D8C_UMOD"/>
    <property type="match status" value="1"/>
</dbReference>
<dbReference type="InterPro" id="IPR003613">
    <property type="entry name" value="Ubox_domain"/>
</dbReference>
<feature type="region of interest" description="Disordered" evidence="8">
    <location>
        <begin position="1149"/>
        <end position="1185"/>
    </location>
</feature>
<dbReference type="PRINTS" id="PR00258">
    <property type="entry name" value="SPERACTRCPTR"/>
</dbReference>
<dbReference type="GeneID" id="109461807"/>
<feature type="domain" description="SRCR" evidence="12">
    <location>
        <begin position="346"/>
        <end position="448"/>
    </location>
</feature>
<dbReference type="CDD" id="cd06263">
    <property type="entry name" value="MAM"/>
    <property type="match status" value="3"/>
</dbReference>
<dbReference type="PROSITE" id="PS50060">
    <property type="entry name" value="MAM_2"/>
    <property type="match status" value="3"/>
</dbReference>
<evidence type="ECO:0000256" key="8">
    <source>
        <dbReference type="SAM" id="MobiDB-lite"/>
    </source>
</evidence>
<evidence type="ECO:0000256" key="5">
    <source>
        <dbReference type="ARBA" id="ARBA00023157"/>
    </source>
</evidence>
<keyword evidence="14" id="KW-1185">Reference proteome</keyword>
<dbReference type="Pfam" id="PF00530">
    <property type="entry name" value="SRCR"/>
    <property type="match status" value="1"/>
</dbReference>
<dbReference type="GO" id="GO:0004842">
    <property type="term" value="F:ubiquitin-protein transferase activity"/>
    <property type="evidence" value="ECO:0007669"/>
    <property type="project" value="InterPro"/>
</dbReference>
<evidence type="ECO:0000256" key="2">
    <source>
        <dbReference type="ARBA" id="ARBA00022729"/>
    </source>
</evidence>
<organism evidence="14 15">
    <name type="scientific">Branchiostoma belcheri</name>
    <name type="common">Amphioxus</name>
    <dbReference type="NCBI Taxonomy" id="7741"/>
    <lineage>
        <taxon>Eukaryota</taxon>
        <taxon>Metazoa</taxon>
        <taxon>Chordata</taxon>
        <taxon>Cephalochordata</taxon>
        <taxon>Leptocardii</taxon>
        <taxon>Amphioxiformes</taxon>
        <taxon>Branchiostomatidae</taxon>
        <taxon>Branchiostoma</taxon>
    </lineage>
</organism>
<evidence type="ECO:0000313" key="14">
    <source>
        <dbReference type="Proteomes" id="UP000515135"/>
    </source>
</evidence>
<feature type="disulfide bond" evidence="6">
    <location>
        <begin position="671"/>
        <end position="686"/>
    </location>
</feature>
<dbReference type="SMART" id="SM00137">
    <property type="entry name" value="MAM"/>
    <property type="match status" value="3"/>
</dbReference>
<evidence type="ECO:0000256" key="7">
    <source>
        <dbReference type="PROSITE-ProRule" id="PRU00196"/>
    </source>
</evidence>
<dbReference type="PROSITE" id="PS51698">
    <property type="entry name" value="U_BOX"/>
    <property type="match status" value="1"/>
</dbReference>
<evidence type="ECO:0000256" key="1">
    <source>
        <dbReference type="ARBA" id="ARBA00022670"/>
    </source>
</evidence>
<sequence>MVWSQHLRTTTMESNSILSIMIFVTVVISEAFGSDPCTDYQELNQARRSSAAEVAAGHSLLCDNTLSAGWYRFISYVGGEIPTTCVEPYHCGTQVPIWMDGTLPTDSTVVNRTVCTNYGVPGDCCTSSWNIQVKRCVETQGVFYVYDLVPTFGCSQAYCAGTLPLCPEGEVYDQYNNICLETRHPVPCDFESIGTCEWHQQTTDDFDWAKQTAGNGNHLPTDGGRFLYVGTEGGQQPLDTARIIGPVIVPSVVQPCNMTFSYYFSGPDAGDLDVLTRQYYTGVQKPEWQQSAGTAEDWTQVTVSFQEQDPFQVIIQGVLGYGRHAKIAIDDISFSWDCVREVDGSVRLVDGARFDEGRVEIYYNHRWGTICNIGWTRTSADVVCAQLGYRASVWTDARYPAPDSTPILLDDVTCDSRNKSRITECLTKPWENWSPLCNHGRDVSVRCVGQWHQCTPDQFVCDNAVCLPPTAQCDFTNDCGDGSDEGDCGRYPGRCDFQNNLCNWVQLKSDTADWTRGFGGSEAGVPLVDHQGLTDGYFLYLTGAKETTAFLLLPTYFISSGNNCSLLFHYYLDIDDANLSVRIASRTNARIEWQQSVSQGPNWVKQEVPIPDRTPFQVSFQGSIGTPSPGSIAIDDITLTPGCIIEYDGCTETSFTFKCGSGECISLDYVCDFQVNCVDGSDERLCDKEPGRCDFEEGFCSWSSGPSDIEFQRGRESTSTSGTGPPVDHTHQNPLGFYIFIDSSDNTEGQKAQLVSPVITDGSPCQFRFFYHMQGRNIGSLRVLVRNVEDESTQEVWRREGQQGRGWLFASVNIGTNNRKYQVVLEAIVGNGDQGDIAVDDVSFATYCPLHAEGKQDGLSSTSVIIIAVSIVAVVITGIVVTVITVYCRRKRIKKERYGNNTQNNSHQLGRLPARPQLEDSNVRTYEDLRRSTANNYESLHGAGGRPVEWSVTPRELKGQVEPDGAYAIPAYASSKDLFTMDSSSQASLVNNIVDMAATGKSDMACENNYTLLVDDRLQNFLKINGFVDCINIMAENQFTYETLQSCTEVDLINIGIPLAKAHAILSALRSEGDYENTRSNELVPSKYICPISNSVMREPVRSNDGCIYDRAAITAWYDRNGSTPNMKVSTLDLQTVDDLRQEIDQFRKRRQKRVNGRQTGHDARPDSAQSDSSRCATPMTDVDC</sequence>
<keyword evidence="9" id="KW-0812">Transmembrane</keyword>
<dbReference type="SUPFAM" id="SSF49899">
    <property type="entry name" value="Concanavalin A-like lectins/glucanases"/>
    <property type="match status" value="3"/>
</dbReference>
<evidence type="ECO:0000313" key="15">
    <source>
        <dbReference type="RefSeq" id="XP_019613810.1"/>
    </source>
</evidence>
<keyword evidence="9" id="KW-1133">Transmembrane helix</keyword>
<dbReference type="FunFam" id="3.10.250.10:FF:000001">
    <property type="entry name" value="Lysyl oxidase 4 isoform X1"/>
    <property type="match status" value="1"/>
</dbReference>
<keyword evidence="5 6" id="KW-1015">Disulfide bond</keyword>
<dbReference type="Gene3D" id="3.30.40.10">
    <property type="entry name" value="Zinc/RING finger domain, C3HC4 (zinc finger)"/>
    <property type="match status" value="1"/>
</dbReference>
<dbReference type="GO" id="GO:0008236">
    <property type="term" value="F:serine-type peptidase activity"/>
    <property type="evidence" value="ECO:0007669"/>
    <property type="project" value="UniProtKB-KW"/>
</dbReference>
<feature type="disulfide bond" evidence="6">
    <location>
        <begin position="473"/>
        <end position="488"/>
    </location>
</feature>
<dbReference type="Gene3D" id="2.60.120.200">
    <property type="match status" value="3"/>
</dbReference>
<dbReference type="Pfam" id="PF04564">
    <property type="entry name" value="U-box"/>
    <property type="match status" value="1"/>
</dbReference>
<dbReference type="InterPro" id="IPR036772">
    <property type="entry name" value="SRCR-like_dom_sf"/>
</dbReference>
<dbReference type="InterPro" id="IPR051560">
    <property type="entry name" value="MAM_domain-containing"/>
</dbReference>
<dbReference type="InterPro" id="IPR023415">
    <property type="entry name" value="LDLR_class-A_CS"/>
</dbReference>
<dbReference type="InterPro" id="IPR057774">
    <property type="entry name" value="D8C_UMOD/GP2/OIT3-like"/>
</dbReference>
<dbReference type="PROSITE" id="PS50068">
    <property type="entry name" value="LDLRA_2"/>
    <property type="match status" value="2"/>
</dbReference>
<feature type="domain" description="U-box" evidence="13">
    <location>
        <begin position="1083"/>
        <end position="1154"/>
    </location>
</feature>
<dbReference type="CDD" id="cd00112">
    <property type="entry name" value="LDLa"/>
    <property type="match status" value="2"/>
</dbReference>
<dbReference type="PROSITE" id="PS50287">
    <property type="entry name" value="SRCR_2"/>
    <property type="match status" value="1"/>
</dbReference>
<dbReference type="GO" id="GO:0016020">
    <property type="term" value="C:membrane"/>
    <property type="evidence" value="ECO:0007669"/>
    <property type="project" value="InterPro"/>
</dbReference>
<evidence type="ECO:0000259" key="11">
    <source>
        <dbReference type="PROSITE" id="PS50060"/>
    </source>
</evidence>
<dbReference type="PROSITE" id="PS00420">
    <property type="entry name" value="SRCR_1"/>
    <property type="match status" value="1"/>
</dbReference>
<proteinExistence type="predicted"/>
<dbReference type="InterPro" id="IPR013320">
    <property type="entry name" value="ConA-like_dom_sf"/>
</dbReference>
<evidence type="ECO:0000256" key="4">
    <source>
        <dbReference type="ARBA" id="ARBA00022825"/>
    </source>
</evidence>
<feature type="domain" description="MAM" evidence="11">
    <location>
        <begin position="691"/>
        <end position="850"/>
    </location>
</feature>
<dbReference type="Gene3D" id="4.10.400.10">
    <property type="entry name" value="Low-density Lipoprotein Receptor"/>
    <property type="match status" value="2"/>
</dbReference>
<evidence type="ECO:0000256" key="6">
    <source>
        <dbReference type="PROSITE-ProRule" id="PRU00124"/>
    </source>
</evidence>
<dbReference type="Gene3D" id="3.10.250.10">
    <property type="entry name" value="SRCR-like domain"/>
    <property type="match status" value="1"/>
</dbReference>
<protein>
    <submittedName>
        <fullName evidence="15">MAM and LDL-receptor class A domain-containing protein 1-like isoform X4</fullName>
    </submittedName>
</protein>
<dbReference type="PRINTS" id="PR00261">
    <property type="entry name" value="LDLRECEPTOR"/>
</dbReference>
<keyword evidence="9" id="KW-0472">Membrane</keyword>
<feature type="disulfide bond" evidence="6">
    <location>
        <begin position="454"/>
        <end position="466"/>
    </location>
</feature>
<dbReference type="InterPro" id="IPR001190">
    <property type="entry name" value="SRCR"/>
</dbReference>
<feature type="region of interest" description="Disordered" evidence="8">
    <location>
        <begin position="711"/>
        <end position="730"/>
    </location>
</feature>
<evidence type="ECO:0000256" key="10">
    <source>
        <dbReference type="SAM" id="SignalP"/>
    </source>
</evidence>
<keyword evidence="3" id="KW-0378">Hydrolase</keyword>
<evidence type="ECO:0000256" key="9">
    <source>
        <dbReference type="SAM" id="Phobius"/>
    </source>
</evidence>
<feature type="domain" description="MAM" evidence="11">
    <location>
        <begin position="493"/>
        <end position="652"/>
    </location>
</feature>
<dbReference type="InterPro" id="IPR013761">
    <property type="entry name" value="SAM/pointed_sf"/>
</dbReference>
<feature type="disulfide bond" evidence="6">
    <location>
        <begin position="659"/>
        <end position="677"/>
    </location>
</feature>
<gene>
    <name evidence="15" type="primary">LOC109461807</name>
</gene>
<dbReference type="Proteomes" id="UP000515135">
    <property type="component" value="Unplaced"/>
</dbReference>
<dbReference type="GO" id="GO:0016567">
    <property type="term" value="P:protein ubiquitination"/>
    <property type="evidence" value="ECO:0007669"/>
    <property type="project" value="InterPro"/>
</dbReference>
<comment type="caution">
    <text evidence="7">Lacks conserved residue(s) required for the propagation of feature annotation.</text>
</comment>
<feature type="signal peptide" evidence="10">
    <location>
        <begin position="1"/>
        <end position="33"/>
    </location>
</feature>
<dbReference type="SUPFAM" id="SSF56487">
    <property type="entry name" value="SRCR-like"/>
    <property type="match status" value="1"/>
</dbReference>
<accession>A0A6P4XBI6</accession>
<keyword evidence="4" id="KW-0720">Serine protease</keyword>
<feature type="chain" id="PRO_5028319607" evidence="10">
    <location>
        <begin position="34"/>
        <end position="1185"/>
    </location>
</feature>
<dbReference type="InterPro" id="IPR002172">
    <property type="entry name" value="LDrepeatLR_classA_rpt"/>
</dbReference>
<dbReference type="GO" id="GO:0006508">
    <property type="term" value="P:proteolysis"/>
    <property type="evidence" value="ECO:0007669"/>
    <property type="project" value="UniProtKB-KW"/>
</dbReference>
<dbReference type="SMART" id="SM00504">
    <property type="entry name" value="Ubox"/>
    <property type="match status" value="1"/>
</dbReference>
<reference evidence="15" key="1">
    <citation type="submission" date="2025-08" db="UniProtKB">
        <authorList>
            <consortium name="RefSeq"/>
        </authorList>
    </citation>
    <scope>IDENTIFICATION</scope>
    <source>
        <tissue evidence="15">Gonad</tissue>
    </source>
</reference>
<dbReference type="Pfam" id="PF00629">
    <property type="entry name" value="MAM"/>
    <property type="match status" value="3"/>
</dbReference>
<dbReference type="InterPro" id="IPR000998">
    <property type="entry name" value="MAM_dom"/>
</dbReference>
<dbReference type="PANTHER" id="PTHR23282:SF146">
    <property type="entry name" value="RT07201P-RELATED"/>
    <property type="match status" value="1"/>
</dbReference>
<dbReference type="PROSITE" id="PS01209">
    <property type="entry name" value="LDLRA_1"/>
    <property type="match status" value="2"/>
</dbReference>
<dbReference type="SUPFAM" id="SSF57850">
    <property type="entry name" value="RING/U-box"/>
    <property type="match status" value="1"/>
</dbReference>
<keyword evidence="1" id="KW-0645">Protease</keyword>
<dbReference type="InterPro" id="IPR013083">
    <property type="entry name" value="Znf_RING/FYVE/PHD"/>
</dbReference>
<feature type="domain" description="MAM" evidence="11">
    <location>
        <begin position="186"/>
        <end position="340"/>
    </location>
</feature>
<feature type="transmembrane region" description="Helical" evidence="9">
    <location>
        <begin position="864"/>
        <end position="888"/>
    </location>
</feature>
<evidence type="ECO:0000259" key="12">
    <source>
        <dbReference type="PROSITE" id="PS50287"/>
    </source>
</evidence>
<dbReference type="SMART" id="SM00202">
    <property type="entry name" value="SR"/>
    <property type="match status" value="1"/>
</dbReference>
<evidence type="ECO:0000256" key="3">
    <source>
        <dbReference type="ARBA" id="ARBA00022801"/>
    </source>
</evidence>
<keyword evidence="2 10" id="KW-0732">Signal</keyword>
<dbReference type="SMART" id="SM00192">
    <property type="entry name" value="LDLa"/>
    <property type="match status" value="2"/>
</dbReference>
<feature type="disulfide bond" evidence="6">
    <location>
        <begin position="461"/>
        <end position="479"/>
    </location>
</feature>
<dbReference type="OrthoDB" id="412155at2759"/>
<evidence type="ECO:0000259" key="13">
    <source>
        <dbReference type="PROSITE" id="PS51698"/>
    </source>
</evidence>
<name>A0A6P4XBI6_BRABE</name>